<feature type="transmembrane region" description="Helical" evidence="12">
    <location>
        <begin position="72"/>
        <end position="91"/>
    </location>
</feature>
<evidence type="ECO:0000256" key="8">
    <source>
        <dbReference type="ARBA" id="ARBA00022989"/>
    </source>
</evidence>
<dbReference type="AlphaFoldDB" id="A0AAV1KNE5"/>
<comment type="caution">
    <text evidence="14">The sequence shown here is derived from an EMBL/GenBank/DDBJ whole genome shotgun (WGS) entry which is preliminary data.</text>
</comment>
<dbReference type="GO" id="GO:0016020">
    <property type="term" value="C:membrane"/>
    <property type="evidence" value="ECO:0007669"/>
    <property type="project" value="UniProtKB-SubCell"/>
</dbReference>
<comment type="cofactor">
    <cofactor evidence="1">
        <name>heme b</name>
        <dbReference type="ChEBI" id="CHEBI:60344"/>
    </cofactor>
</comment>
<dbReference type="Pfam" id="PF03188">
    <property type="entry name" value="Cytochrom_B561"/>
    <property type="match status" value="1"/>
</dbReference>
<dbReference type="EC" id="7.2.1.3" evidence="11"/>
<comment type="subcellular location">
    <subcellularLocation>
        <location evidence="2">Membrane</location>
        <topology evidence="2">Multi-pass membrane protein</topology>
    </subcellularLocation>
</comment>
<evidence type="ECO:0000256" key="5">
    <source>
        <dbReference type="ARBA" id="ARBA00022692"/>
    </source>
</evidence>
<evidence type="ECO:0000256" key="1">
    <source>
        <dbReference type="ARBA" id="ARBA00001970"/>
    </source>
</evidence>
<keyword evidence="8 12" id="KW-1133">Transmembrane helix</keyword>
<dbReference type="InterPro" id="IPR045150">
    <property type="entry name" value="CYB561D1/2"/>
</dbReference>
<evidence type="ECO:0000259" key="13">
    <source>
        <dbReference type="PROSITE" id="PS50939"/>
    </source>
</evidence>
<gene>
    <name evidence="14" type="ORF">PARMNEM_LOCUS5749</name>
</gene>
<proteinExistence type="predicted"/>
<evidence type="ECO:0000256" key="3">
    <source>
        <dbReference type="ARBA" id="ARBA00022448"/>
    </source>
</evidence>
<reference evidence="14 15" key="1">
    <citation type="submission" date="2023-11" db="EMBL/GenBank/DDBJ databases">
        <authorList>
            <person name="Hedman E."/>
            <person name="Englund M."/>
            <person name="Stromberg M."/>
            <person name="Nyberg Akerstrom W."/>
            <person name="Nylinder S."/>
            <person name="Jareborg N."/>
            <person name="Kallberg Y."/>
            <person name="Kronander E."/>
        </authorList>
    </citation>
    <scope>NUCLEOTIDE SEQUENCE [LARGE SCALE GENOMIC DNA]</scope>
</reference>
<evidence type="ECO:0000256" key="4">
    <source>
        <dbReference type="ARBA" id="ARBA00022617"/>
    </source>
</evidence>
<keyword evidence="5 12" id="KW-0812">Transmembrane</keyword>
<evidence type="ECO:0000256" key="7">
    <source>
        <dbReference type="ARBA" id="ARBA00022982"/>
    </source>
</evidence>
<dbReference type="InterPro" id="IPR006593">
    <property type="entry name" value="Cyt_b561/ferric_Rdtase_TM"/>
</dbReference>
<keyword evidence="15" id="KW-1185">Reference proteome</keyword>
<keyword evidence="10 12" id="KW-0472">Membrane</keyword>
<evidence type="ECO:0000256" key="10">
    <source>
        <dbReference type="ARBA" id="ARBA00023136"/>
    </source>
</evidence>
<evidence type="ECO:0000256" key="9">
    <source>
        <dbReference type="ARBA" id="ARBA00023004"/>
    </source>
</evidence>
<accession>A0AAV1KNE5</accession>
<dbReference type="Proteomes" id="UP001314205">
    <property type="component" value="Unassembled WGS sequence"/>
</dbReference>
<evidence type="ECO:0000313" key="14">
    <source>
        <dbReference type="EMBL" id="CAK1584531.1"/>
    </source>
</evidence>
<dbReference type="GO" id="GO:0140575">
    <property type="term" value="F:transmembrane monodehydroascorbate reductase activity"/>
    <property type="evidence" value="ECO:0007669"/>
    <property type="project" value="InterPro"/>
</dbReference>
<dbReference type="GO" id="GO:0046872">
    <property type="term" value="F:metal ion binding"/>
    <property type="evidence" value="ECO:0007669"/>
    <property type="project" value="UniProtKB-KW"/>
</dbReference>
<dbReference type="Gene3D" id="1.20.120.1770">
    <property type="match status" value="1"/>
</dbReference>
<feature type="transmembrane region" description="Helical" evidence="12">
    <location>
        <begin position="41"/>
        <end position="60"/>
    </location>
</feature>
<name>A0AAV1KNE5_9NEOP</name>
<feature type="domain" description="Cytochrome b561" evidence="13">
    <location>
        <begin position="1"/>
        <end position="168"/>
    </location>
</feature>
<keyword evidence="6" id="KW-0479">Metal-binding</keyword>
<feature type="transmembrane region" description="Helical" evidence="12">
    <location>
        <begin position="111"/>
        <end position="131"/>
    </location>
</feature>
<sequence>MHIIFCVLGYQFFMCQGILVLSKYNSWSFFIKRQYRLQFHWMFQALALIFIITGTIIMIIEMNQNFNTAHGILALCALILSTLSVLNGFVVQNAKKLSTSVNTIIFIKITHYLTGIATLFCAAASLCYGFDKRSFRVWIGNDAAIHALMAITWVFTISVSLNFWITSMSRLQHLL</sequence>
<evidence type="ECO:0000256" key="11">
    <source>
        <dbReference type="ARBA" id="ARBA00024225"/>
    </source>
</evidence>
<keyword evidence="3" id="KW-0813">Transport</keyword>
<keyword evidence="9" id="KW-0408">Iron</keyword>
<dbReference type="SMART" id="SM00665">
    <property type="entry name" value="B561"/>
    <property type="match status" value="1"/>
</dbReference>
<evidence type="ECO:0000256" key="12">
    <source>
        <dbReference type="SAM" id="Phobius"/>
    </source>
</evidence>
<evidence type="ECO:0000256" key="2">
    <source>
        <dbReference type="ARBA" id="ARBA00004141"/>
    </source>
</evidence>
<dbReference type="PANTHER" id="PTHR15422:SF43">
    <property type="entry name" value="ASCORBATE FERRIREDUCTASE (TRANSMEMBRANE)"/>
    <property type="match status" value="1"/>
</dbReference>
<dbReference type="GO" id="GO:0140571">
    <property type="term" value="F:transmembrane ascorbate ferrireductase activity"/>
    <property type="evidence" value="ECO:0007669"/>
    <property type="project" value="UniProtKB-EC"/>
</dbReference>
<keyword evidence="4" id="KW-0349">Heme</keyword>
<dbReference type="PANTHER" id="PTHR15422">
    <property type="entry name" value="OS05G0565100 PROTEIN"/>
    <property type="match status" value="1"/>
</dbReference>
<keyword evidence="7" id="KW-0249">Electron transport</keyword>
<evidence type="ECO:0000313" key="15">
    <source>
        <dbReference type="Proteomes" id="UP001314205"/>
    </source>
</evidence>
<dbReference type="PROSITE" id="PS50939">
    <property type="entry name" value="CYTOCHROME_B561"/>
    <property type="match status" value="1"/>
</dbReference>
<protein>
    <recommendedName>
        <fullName evidence="11">ascorbate ferrireductase (transmembrane)</fullName>
        <ecNumber evidence="11">7.2.1.3</ecNumber>
    </recommendedName>
</protein>
<organism evidence="14 15">
    <name type="scientific">Parnassius mnemosyne</name>
    <name type="common">clouded apollo</name>
    <dbReference type="NCBI Taxonomy" id="213953"/>
    <lineage>
        <taxon>Eukaryota</taxon>
        <taxon>Metazoa</taxon>
        <taxon>Ecdysozoa</taxon>
        <taxon>Arthropoda</taxon>
        <taxon>Hexapoda</taxon>
        <taxon>Insecta</taxon>
        <taxon>Pterygota</taxon>
        <taxon>Neoptera</taxon>
        <taxon>Endopterygota</taxon>
        <taxon>Lepidoptera</taxon>
        <taxon>Glossata</taxon>
        <taxon>Ditrysia</taxon>
        <taxon>Papilionoidea</taxon>
        <taxon>Papilionidae</taxon>
        <taxon>Parnassiinae</taxon>
        <taxon>Parnassini</taxon>
        <taxon>Parnassius</taxon>
        <taxon>Driopa</taxon>
    </lineage>
</organism>
<evidence type="ECO:0000256" key="6">
    <source>
        <dbReference type="ARBA" id="ARBA00022723"/>
    </source>
</evidence>
<dbReference type="EMBL" id="CAVLGL010000068">
    <property type="protein sequence ID" value="CAK1584531.1"/>
    <property type="molecule type" value="Genomic_DNA"/>
</dbReference>
<feature type="transmembrane region" description="Helical" evidence="12">
    <location>
        <begin position="143"/>
        <end position="165"/>
    </location>
</feature>